<dbReference type="EMBL" id="CP014518">
    <property type="protein sequence ID" value="AMM31020.1"/>
    <property type="molecule type" value="Genomic_DNA"/>
</dbReference>
<feature type="transmembrane region" description="Helical" evidence="6">
    <location>
        <begin position="21"/>
        <end position="44"/>
    </location>
</feature>
<evidence type="ECO:0000313" key="8">
    <source>
        <dbReference type="EMBL" id="AMM31660.1"/>
    </source>
</evidence>
<keyword evidence="4 6" id="KW-1133">Transmembrane helix</keyword>
<evidence type="ECO:0000313" key="7">
    <source>
        <dbReference type="EMBL" id="AMM31020.1"/>
    </source>
</evidence>
<keyword evidence="2" id="KW-1003">Cell membrane</keyword>
<dbReference type="PANTHER" id="PTHR42770">
    <property type="entry name" value="AMINO ACID TRANSPORTER-RELATED"/>
    <property type="match status" value="1"/>
</dbReference>
<keyword evidence="9" id="KW-1185">Reference proteome</keyword>
<keyword evidence="5 6" id="KW-0472">Membrane</keyword>
<keyword evidence="3 6" id="KW-0812">Transmembrane</keyword>
<dbReference type="Proteomes" id="UP000070134">
    <property type="component" value="Chromosome"/>
</dbReference>
<feature type="transmembrane region" description="Helical" evidence="6">
    <location>
        <begin position="133"/>
        <end position="151"/>
    </location>
</feature>
<dbReference type="RefSeq" id="WP_084249226.1">
    <property type="nucleotide sequence ID" value="NZ_BJMO01000124.1"/>
</dbReference>
<feature type="transmembrane region" description="Helical" evidence="6">
    <location>
        <begin position="369"/>
        <end position="392"/>
    </location>
</feature>
<dbReference type="PIRSF" id="PIRSF006060">
    <property type="entry name" value="AA_transporter"/>
    <property type="match status" value="1"/>
</dbReference>
<dbReference type="KEGG" id="satk:SA2016_0975"/>
<evidence type="ECO:0000256" key="1">
    <source>
        <dbReference type="ARBA" id="ARBA00004651"/>
    </source>
</evidence>
<dbReference type="InterPro" id="IPR050367">
    <property type="entry name" value="APC_superfamily"/>
</dbReference>
<feature type="transmembrane region" description="Helical" evidence="6">
    <location>
        <begin position="242"/>
        <end position="264"/>
    </location>
</feature>
<evidence type="ECO:0000256" key="6">
    <source>
        <dbReference type="SAM" id="Phobius"/>
    </source>
</evidence>
<feature type="transmembrane region" description="Helical" evidence="6">
    <location>
        <begin position="293"/>
        <end position="315"/>
    </location>
</feature>
<organism evidence="8 9">
    <name type="scientific">Sinomonas atrocyanea</name>
    <dbReference type="NCBI Taxonomy" id="37927"/>
    <lineage>
        <taxon>Bacteria</taxon>
        <taxon>Bacillati</taxon>
        <taxon>Actinomycetota</taxon>
        <taxon>Actinomycetes</taxon>
        <taxon>Micrococcales</taxon>
        <taxon>Micrococcaceae</taxon>
        <taxon>Sinomonas</taxon>
    </lineage>
</organism>
<sequence length="482" mass="52184">MASFPDRAPQLRRRIGSFQATAMNMSQMVGIGPFITIPAMIVAFGGPQAVVGWIAGAILALADGLVWAELGAAMPGSGGTYVYLREAFKRRTGRLMPFLFVWSAVLFIPLIMSTGVIGFVQYLGYLIPGMDDMTGNVVGLALIAVITVVLWRRIESLGRLTVVLWVIMVATVLTVILACFTHFNAAQVFDFPAGAFDISSGGFWVAFVAGLTIGIYDYLGYNTAAYMGAEMKSPGRTIPRSVVFSVFGIMVIYLFTQIGVLGVVKWQEMLDTGSQAYTSVVSLLLERTWGPGAAAVVTVFILVTAFASLLVGLLAGSRVPYDAARDGVFFKAFAKLHPTKEFPIAGLITMGVGTMAGFLIGRFTDISALIQLLTAVMVLVQALGQIAAVVLLRRRRDMVRPYRMWLYPLPLIVAGAGWIAVYLYSDANAPGLHPIELSLGWVALGVVLFLVWAKREKTWPFGPLPVEPNEVDAEIHLDEVRA</sequence>
<dbReference type="PANTHER" id="PTHR42770:SF7">
    <property type="entry name" value="MEMBRANE PROTEIN"/>
    <property type="match status" value="1"/>
</dbReference>
<feature type="transmembrane region" description="Helical" evidence="6">
    <location>
        <begin position="431"/>
        <end position="453"/>
    </location>
</feature>
<evidence type="ECO:0000256" key="5">
    <source>
        <dbReference type="ARBA" id="ARBA00023136"/>
    </source>
</evidence>
<dbReference type="InterPro" id="IPR002293">
    <property type="entry name" value="AA/rel_permease1"/>
</dbReference>
<dbReference type="KEGG" id="satk:SA2016_0319"/>
<feature type="transmembrane region" description="Helical" evidence="6">
    <location>
        <begin position="203"/>
        <end position="221"/>
    </location>
</feature>
<feature type="transmembrane region" description="Helical" evidence="6">
    <location>
        <begin position="342"/>
        <end position="363"/>
    </location>
</feature>
<comment type="subcellular location">
    <subcellularLocation>
        <location evidence="1">Cell membrane</location>
        <topology evidence="1">Multi-pass membrane protein</topology>
    </subcellularLocation>
</comment>
<feature type="transmembrane region" description="Helical" evidence="6">
    <location>
        <begin position="95"/>
        <end position="121"/>
    </location>
</feature>
<dbReference type="GO" id="GO:0005886">
    <property type="term" value="C:plasma membrane"/>
    <property type="evidence" value="ECO:0007669"/>
    <property type="project" value="UniProtKB-SubCell"/>
</dbReference>
<dbReference type="Gene3D" id="1.20.1740.10">
    <property type="entry name" value="Amino acid/polyamine transporter I"/>
    <property type="match status" value="1"/>
</dbReference>
<evidence type="ECO:0000256" key="4">
    <source>
        <dbReference type="ARBA" id="ARBA00022989"/>
    </source>
</evidence>
<dbReference type="PATRIC" id="fig|37927.3.peg.1015"/>
<proteinExistence type="predicted"/>
<dbReference type="Pfam" id="PF13520">
    <property type="entry name" value="AA_permease_2"/>
    <property type="match status" value="1"/>
</dbReference>
<protein>
    <submittedName>
        <fullName evidence="8">Putative fructoselysine transporter FrlA</fullName>
    </submittedName>
</protein>
<name>A0A126ZWW3_9MICC</name>
<feature type="transmembrane region" description="Helical" evidence="6">
    <location>
        <begin position="404"/>
        <end position="425"/>
    </location>
</feature>
<dbReference type="EMBL" id="CP014518">
    <property type="protein sequence ID" value="AMM31660.1"/>
    <property type="molecule type" value="Genomic_DNA"/>
</dbReference>
<dbReference type="AlphaFoldDB" id="A0A126ZWW3"/>
<feature type="transmembrane region" description="Helical" evidence="6">
    <location>
        <begin position="163"/>
        <end position="183"/>
    </location>
</feature>
<dbReference type="STRING" id="37927.SA2016_0319"/>
<reference evidence="8 9" key="1">
    <citation type="submission" date="2016-02" db="EMBL/GenBank/DDBJ databases">
        <title>Complete genome of Sinomonas atrocyanea KCTC 3377.</title>
        <authorList>
            <person name="Kim K.M."/>
        </authorList>
    </citation>
    <scope>NUCLEOTIDE SEQUENCE [LARGE SCALE GENOMIC DNA]</scope>
    <source>
        <strain evidence="8 9">KCTC 3377</strain>
    </source>
</reference>
<dbReference type="OrthoDB" id="259687at2"/>
<evidence type="ECO:0000313" key="9">
    <source>
        <dbReference type="Proteomes" id="UP000070134"/>
    </source>
</evidence>
<evidence type="ECO:0000256" key="3">
    <source>
        <dbReference type="ARBA" id="ARBA00022692"/>
    </source>
</evidence>
<accession>A0A126ZWW3</accession>
<dbReference type="GO" id="GO:0022857">
    <property type="term" value="F:transmembrane transporter activity"/>
    <property type="evidence" value="ECO:0007669"/>
    <property type="project" value="InterPro"/>
</dbReference>
<gene>
    <name evidence="7" type="ORF">SA2016_0319</name>
    <name evidence="8" type="ORF">SA2016_0975</name>
</gene>
<evidence type="ECO:0000256" key="2">
    <source>
        <dbReference type="ARBA" id="ARBA00022475"/>
    </source>
</evidence>